<dbReference type="Proteomes" id="UP000285060">
    <property type="component" value="Unassembled WGS sequence"/>
</dbReference>
<feature type="repeat" description="HEAT" evidence="1">
    <location>
        <begin position="146"/>
        <end position="162"/>
    </location>
</feature>
<dbReference type="AlphaFoldDB" id="A0A3R6VNY7"/>
<evidence type="ECO:0000313" key="3">
    <source>
        <dbReference type="Proteomes" id="UP000285060"/>
    </source>
</evidence>
<dbReference type="InterPro" id="IPR016024">
    <property type="entry name" value="ARM-type_fold"/>
</dbReference>
<dbReference type="InterPro" id="IPR039918">
    <property type="entry name" value="PPP4R4"/>
</dbReference>
<protein>
    <submittedName>
        <fullName evidence="2">Uncharacterized protein</fullName>
    </submittedName>
</protein>
<keyword evidence="3" id="KW-1185">Reference proteome</keyword>
<dbReference type="InterPro" id="IPR021133">
    <property type="entry name" value="HEAT_type_2"/>
</dbReference>
<dbReference type="PROSITE" id="PS50077">
    <property type="entry name" value="HEAT_REPEAT"/>
    <property type="match status" value="1"/>
</dbReference>
<dbReference type="EMBL" id="QUSY01003662">
    <property type="protein sequence ID" value="RHY16685.1"/>
    <property type="molecule type" value="Genomic_DNA"/>
</dbReference>
<comment type="caution">
    <text evidence="2">The sequence shown here is derived from an EMBL/GenBank/DDBJ whole genome shotgun (WGS) entry which is preliminary data.</text>
</comment>
<organism evidence="2 3">
    <name type="scientific">Aphanomyces invadans</name>
    <dbReference type="NCBI Taxonomy" id="157072"/>
    <lineage>
        <taxon>Eukaryota</taxon>
        <taxon>Sar</taxon>
        <taxon>Stramenopiles</taxon>
        <taxon>Oomycota</taxon>
        <taxon>Saprolegniomycetes</taxon>
        <taxon>Saprolegniales</taxon>
        <taxon>Verrucalvaceae</taxon>
        <taxon>Aphanomyces</taxon>
    </lineage>
</organism>
<name>A0A3R6VNY7_9STRA</name>
<accession>A0A3R6VNY7</accession>
<feature type="non-terminal residue" evidence="2">
    <location>
        <position position="210"/>
    </location>
</feature>
<dbReference type="SUPFAM" id="SSF48371">
    <property type="entry name" value="ARM repeat"/>
    <property type="match status" value="1"/>
</dbReference>
<dbReference type="PANTHER" id="PTHR21467">
    <property type="entry name" value="PROTEIN PHOSPHATASE 4 REGULATORY SUBUNIT 4 PPP4R4"/>
    <property type="match status" value="1"/>
</dbReference>
<evidence type="ECO:0000256" key="1">
    <source>
        <dbReference type="PROSITE-ProRule" id="PRU00103"/>
    </source>
</evidence>
<dbReference type="VEuPathDB" id="FungiDB:H310_06044"/>
<reference evidence="2 3" key="1">
    <citation type="submission" date="2018-08" db="EMBL/GenBank/DDBJ databases">
        <title>Aphanomyces genome sequencing and annotation.</title>
        <authorList>
            <person name="Minardi D."/>
            <person name="Oidtmann B."/>
            <person name="Van Der Giezen M."/>
            <person name="Studholme D.J."/>
        </authorList>
    </citation>
    <scope>NUCLEOTIDE SEQUENCE [LARGE SCALE GENOMIC DNA]</scope>
    <source>
        <strain evidence="2 3">NJM0002</strain>
    </source>
</reference>
<evidence type="ECO:0000313" key="2">
    <source>
        <dbReference type="EMBL" id="RHY16685.1"/>
    </source>
</evidence>
<dbReference type="Gene3D" id="1.25.10.10">
    <property type="entry name" value="Leucine-rich Repeat Variant"/>
    <property type="match status" value="1"/>
</dbReference>
<proteinExistence type="predicted"/>
<dbReference type="InterPro" id="IPR011989">
    <property type="entry name" value="ARM-like"/>
</dbReference>
<dbReference type="PANTHER" id="PTHR21467:SF0">
    <property type="entry name" value="SERINE_THREONINE-PROTEIN PHOSPHATASE 4 REGULATORY SUBUNIT 4"/>
    <property type="match status" value="1"/>
</dbReference>
<sequence length="210" mass="23993">MLLRTGLKQQKLSVLVSIPKILAATNSKENLSTILEAIKGETDNDVEVINEVFTCIQNLASVTADGKIITYPMTSLFEEFDASLRQYNDEKVTAVFLLTEDQVTKQLLPLVLEFVHELQLKDHAEVASHCVAAMIPRLQHKASAELLPELLELLQDEEEQVRPTTRKEYAIGKNFWQRTLYLDACNFACDYYSHHYFRCNYLDPAIDLLE</sequence>
<gene>
    <name evidence="2" type="ORF">DYB32_010619</name>
</gene>